<evidence type="ECO:0000256" key="5">
    <source>
        <dbReference type="SAM" id="MobiDB-lite"/>
    </source>
</evidence>
<gene>
    <name evidence="7" type="ORF">HYH02_012387</name>
</gene>
<protein>
    <submittedName>
        <fullName evidence="7">Uncharacterized protein</fullName>
    </submittedName>
</protein>
<evidence type="ECO:0000256" key="1">
    <source>
        <dbReference type="ARBA" id="ARBA00004141"/>
    </source>
</evidence>
<dbReference type="InterPro" id="IPR003689">
    <property type="entry name" value="ZIP"/>
</dbReference>
<evidence type="ECO:0000256" key="4">
    <source>
        <dbReference type="ARBA" id="ARBA00023136"/>
    </source>
</evidence>
<accession>A0A835SZL6</accession>
<feature type="transmembrane region" description="Helical" evidence="6">
    <location>
        <begin position="345"/>
        <end position="367"/>
    </location>
</feature>
<dbReference type="PANTHER" id="PTHR11040">
    <property type="entry name" value="ZINC/IRON TRANSPORTER"/>
    <property type="match status" value="1"/>
</dbReference>
<evidence type="ECO:0000256" key="6">
    <source>
        <dbReference type="SAM" id="Phobius"/>
    </source>
</evidence>
<feature type="transmembrane region" description="Helical" evidence="6">
    <location>
        <begin position="109"/>
        <end position="128"/>
    </location>
</feature>
<dbReference type="EMBL" id="JAEHOD010000058">
    <property type="protein sequence ID" value="KAG2434372.1"/>
    <property type="molecule type" value="Genomic_DNA"/>
</dbReference>
<sequence length="438" mass="44335">MSLLRAGRVVLDALADPGPSSDVPAPPELTAEEAPATEDTQALRIAAIFVILAAGVLGGIPPLFINVFRNQEGMLTRVVRSFAAGVILALALVHIIPEAVLEMEGLGGIEYPLGGTCVLFGAALMVFLEHLAHIMHGPHSHASAADSAAMAFTSRPSSGVDIEAGKKLNAAAGASAQTSSNCEGDTCYGLTAANASNVPMGPKSAAAAVAEGVAGCCDGVGGEASPAGGAAAAGGEPCYTRASDPGHNHVCVSRGSAGNWFSSTSPATTHAVAGSLRLKVLAYMFELGCVFHSFIIGISLGVNTSDLVEVRALLIALGFHQFLEGISLASVVLRGGFTMVKGMFMIITYSLTCPVGIAVGMAIASSYDAESENARGVQGTLNGVSGGMLLYISLVQLVAEDMGRFVPGSPNGGAGARLISFLALFLGAGCMCILAVWA</sequence>
<dbReference type="OrthoDB" id="448280at2759"/>
<evidence type="ECO:0000256" key="2">
    <source>
        <dbReference type="ARBA" id="ARBA00022692"/>
    </source>
</evidence>
<feature type="transmembrane region" description="Helical" evidence="6">
    <location>
        <begin position="78"/>
        <end position="97"/>
    </location>
</feature>
<reference evidence="7" key="1">
    <citation type="journal article" date="2020" name="bioRxiv">
        <title>Comparative genomics of Chlamydomonas.</title>
        <authorList>
            <person name="Craig R.J."/>
            <person name="Hasan A.R."/>
            <person name="Ness R.W."/>
            <person name="Keightley P.D."/>
        </authorList>
    </citation>
    <scope>NUCLEOTIDE SEQUENCE</scope>
    <source>
        <strain evidence="7">CCAP 11/173</strain>
    </source>
</reference>
<evidence type="ECO:0000313" key="8">
    <source>
        <dbReference type="Proteomes" id="UP000613740"/>
    </source>
</evidence>
<comment type="caution">
    <text evidence="7">The sequence shown here is derived from an EMBL/GenBank/DDBJ whole genome shotgun (WGS) entry which is preliminary data.</text>
</comment>
<dbReference type="GO" id="GO:0005385">
    <property type="term" value="F:zinc ion transmembrane transporter activity"/>
    <property type="evidence" value="ECO:0007669"/>
    <property type="project" value="TreeGrafter"/>
</dbReference>
<evidence type="ECO:0000256" key="3">
    <source>
        <dbReference type="ARBA" id="ARBA00022989"/>
    </source>
</evidence>
<proteinExistence type="predicted"/>
<feature type="transmembrane region" description="Helical" evidence="6">
    <location>
        <begin position="280"/>
        <end position="300"/>
    </location>
</feature>
<keyword evidence="3 6" id="KW-1133">Transmembrane helix</keyword>
<comment type="subcellular location">
    <subcellularLocation>
        <location evidence="1">Membrane</location>
        <topology evidence="1">Multi-pass membrane protein</topology>
    </subcellularLocation>
</comment>
<dbReference type="GO" id="GO:0005886">
    <property type="term" value="C:plasma membrane"/>
    <property type="evidence" value="ECO:0007669"/>
    <property type="project" value="TreeGrafter"/>
</dbReference>
<evidence type="ECO:0000313" key="7">
    <source>
        <dbReference type="EMBL" id="KAG2434372.1"/>
    </source>
</evidence>
<feature type="transmembrane region" description="Helical" evidence="6">
    <location>
        <begin position="45"/>
        <end position="66"/>
    </location>
</feature>
<keyword evidence="2 6" id="KW-0812">Transmembrane</keyword>
<feature type="transmembrane region" description="Helical" evidence="6">
    <location>
        <begin position="418"/>
        <end position="437"/>
    </location>
</feature>
<dbReference type="Proteomes" id="UP000613740">
    <property type="component" value="Unassembled WGS sequence"/>
</dbReference>
<keyword evidence="8" id="KW-1185">Reference proteome</keyword>
<keyword evidence="4 6" id="KW-0472">Membrane</keyword>
<feature type="region of interest" description="Disordered" evidence="5">
    <location>
        <begin position="15"/>
        <end position="34"/>
    </location>
</feature>
<organism evidence="7 8">
    <name type="scientific">Chlamydomonas schloesseri</name>
    <dbReference type="NCBI Taxonomy" id="2026947"/>
    <lineage>
        <taxon>Eukaryota</taxon>
        <taxon>Viridiplantae</taxon>
        <taxon>Chlorophyta</taxon>
        <taxon>core chlorophytes</taxon>
        <taxon>Chlorophyceae</taxon>
        <taxon>CS clade</taxon>
        <taxon>Chlamydomonadales</taxon>
        <taxon>Chlamydomonadaceae</taxon>
        <taxon>Chlamydomonas</taxon>
    </lineage>
</organism>
<dbReference type="AlphaFoldDB" id="A0A835SZL6"/>
<name>A0A835SZL6_9CHLO</name>
<dbReference type="Pfam" id="PF02535">
    <property type="entry name" value="Zip"/>
    <property type="match status" value="1"/>
</dbReference>
<dbReference type="PANTHER" id="PTHR11040:SF44">
    <property type="entry name" value="PROTEIN ZNTC-RELATED"/>
    <property type="match status" value="1"/>
</dbReference>
<feature type="transmembrane region" description="Helical" evidence="6">
    <location>
        <begin position="379"/>
        <end position="398"/>
    </location>
</feature>